<accession>L7UMN7</accession>
<gene>
    <name evidence="2" type="ordered locus">MYSTI_07878</name>
</gene>
<sequence length="243" mass="27249">MTCTTLMGRHHRPRVANTSVGSARRSASGSQQLRGPPLPHFIKVPWAIHQAVALRMRSGEGIMDINLNGTFHFKHVYATNLEDWGVLAFPQSQNATEVGRRYRVGEPVLLAIPQKPKEVAGPVPVEVRGRVFAVCTLVVLAGSATCQIANPEMVRRHPDVVKQWDTALPIRRLWRLSHPRPYIEFGQELVETARIRRGQLIRLADPLPAAEVRHWLGSVQCEELRLSYSTKVKALLDRFGRGP</sequence>
<evidence type="ECO:0000256" key="1">
    <source>
        <dbReference type="SAM" id="MobiDB-lite"/>
    </source>
</evidence>
<dbReference type="EMBL" id="CP004025">
    <property type="protein sequence ID" value="AGC49150.1"/>
    <property type="molecule type" value="Genomic_DNA"/>
</dbReference>
<feature type="region of interest" description="Disordered" evidence="1">
    <location>
        <begin position="1"/>
        <end position="36"/>
    </location>
</feature>
<dbReference type="STRING" id="1278073.MYSTI_07878"/>
<name>L7UMN7_MYXSD</name>
<evidence type="ECO:0000313" key="3">
    <source>
        <dbReference type="Proteomes" id="UP000011131"/>
    </source>
</evidence>
<protein>
    <submittedName>
        <fullName evidence="2">Uncharacterized protein</fullName>
    </submittedName>
</protein>
<evidence type="ECO:0000313" key="2">
    <source>
        <dbReference type="EMBL" id="AGC49150.1"/>
    </source>
</evidence>
<keyword evidence="3" id="KW-1185">Reference proteome</keyword>
<dbReference type="AlphaFoldDB" id="L7UMN7"/>
<dbReference type="KEGG" id="msd:MYSTI_07878"/>
<dbReference type="HOGENOM" id="CLU_099821_0_0_7"/>
<dbReference type="Proteomes" id="UP000011131">
    <property type="component" value="Chromosome"/>
</dbReference>
<organism evidence="2 3">
    <name type="scientific">Myxococcus stipitatus (strain DSM 14675 / JCM 12634 / Mx s8)</name>
    <dbReference type="NCBI Taxonomy" id="1278073"/>
    <lineage>
        <taxon>Bacteria</taxon>
        <taxon>Pseudomonadati</taxon>
        <taxon>Myxococcota</taxon>
        <taxon>Myxococcia</taxon>
        <taxon>Myxococcales</taxon>
        <taxon>Cystobacterineae</taxon>
        <taxon>Myxococcaceae</taxon>
        <taxon>Myxococcus</taxon>
    </lineage>
</organism>
<reference evidence="2 3" key="1">
    <citation type="journal article" date="2013" name="Genome Announc.">
        <title>Complete genome sequence of Myxococcus stipitatus strain DSM 14675, a fruiting myxobacterium.</title>
        <authorList>
            <person name="Huntley S."/>
            <person name="Kneip S."/>
            <person name="Treuner-Lange A."/>
            <person name="Sogaard-Andersen L."/>
        </authorList>
    </citation>
    <scope>NUCLEOTIDE SEQUENCE [LARGE SCALE GENOMIC DNA]</scope>
    <source>
        <strain evidence="3">DSM 14675 / JCM 12634 / Mx s8</strain>
    </source>
</reference>
<feature type="compositionally biased region" description="Low complexity" evidence="1">
    <location>
        <begin position="21"/>
        <end position="32"/>
    </location>
</feature>
<proteinExistence type="predicted"/>